<sequence>MNDADIGTEDVQQQQQQAINLLKKMIVVLEQKETFPFRNRKKINVLIEEFLEKLEDDIHGMFFDNYIEADSDNYRGLDSERDTEEEVEIAVRFFPEVLTRYSENDEDGRQSVYYPIQLLAFTCREGGRAWQCNAKAVSFIPLLARLAIELGLFEEDERGGLLCLDVSEGDNVLYLLTLTGETIVENLEEKYRAIDDKCLQVLIQLRKLGLLKKEDIQRYGLLRNLCREKYFAEKRFRFLVEWDPNVLTQTDEDGILPIHCQAFSSSIQGFRSVFEAGIHYYPMKEGISLLFRKDDHDKTPFHLACGNFGHEKVMEIVEDTLVGHHHLNDDSDDDANGPYNIVDALITACIDENIHLDCVYFLLLREPDVLQKLLPSSSSSLSSSITTNATETIVTEINPKKRKRKDTKKNDHDGT</sequence>
<name>A0A1E7F0L9_9STRA</name>
<evidence type="ECO:0008006" key="4">
    <source>
        <dbReference type="Google" id="ProtNLM"/>
    </source>
</evidence>
<dbReference type="Gene3D" id="1.25.40.20">
    <property type="entry name" value="Ankyrin repeat-containing domain"/>
    <property type="match status" value="1"/>
</dbReference>
<evidence type="ECO:0000256" key="1">
    <source>
        <dbReference type="SAM" id="MobiDB-lite"/>
    </source>
</evidence>
<accession>A0A1E7F0L9</accession>
<gene>
    <name evidence="2" type="ORF">FRACYDRAFT_244778</name>
</gene>
<evidence type="ECO:0000313" key="3">
    <source>
        <dbReference type="Proteomes" id="UP000095751"/>
    </source>
</evidence>
<dbReference type="AlphaFoldDB" id="A0A1E7F0L9"/>
<dbReference type="InterPro" id="IPR036770">
    <property type="entry name" value="Ankyrin_rpt-contain_sf"/>
</dbReference>
<keyword evidence="3" id="KW-1185">Reference proteome</keyword>
<organism evidence="2 3">
    <name type="scientific">Fragilariopsis cylindrus CCMP1102</name>
    <dbReference type="NCBI Taxonomy" id="635003"/>
    <lineage>
        <taxon>Eukaryota</taxon>
        <taxon>Sar</taxon>
        <taxon>Stramenopiles</taxon>
        <taxon>Ochrophyta</taxon>
        <taxon>Bacillariophyta</taxon>
        <taxon>Bacillariophyceae</taxon>
        <taxon>Bacillariophycidae</taxon>
        <taxon>Bacillariales</taxon>
        <taxon>Bacillariaceae</taxon>
        <taxon>Fragilariopsis</taxon>
    </lineage>
</organism>
<proteinExistence type="predicted"/>
<reference evidence="2 3" key="1">
    <citation type="submission" date="2016-09" db="EMBL/GenBank/DDBJ databases">
        <title>Extensive genetic diversity and differential bi-allelic expression allows diatom success in the polar Southern Ocean.</title>
        <authorList>
            <consortium name="DOE Joint Genome Institute"/>
            <person name="Mock T."/>
            <person name="Otillar R.P."/>
            <person name="Strauss J."/>
            <person name="Dupont C."/>
            <person name="Frickenhaus S."/>
            <person name="Maumus F."/>
            <person name="Mcmullan M."/>
            <person name="Sanges R."/>
            <person name="Schmutz J."/>
            <person name="Toseland A."/>
            <person name="Valas R."/>
            <person name="Veluchamy A."/>
            <person name="Ward B.J."/>
            <person name="Allen A."/>
            <person name="Barry K."/>
            <person name="Falciatore A."/>
            <person name="Ferrante M."/>
            <person name="Fortunato A.E."/>
            <person name="Gloeckner G."/>
            <person name="Gruber A."/>
            <person name="Hipkin R."/>
            <person name="Janech M."/>
            <person name="Kroth P."/>
            <person name="Leese F."/>
            <person name="Lindquist E."/>
            <person name="Lyon B.R."/>
            <person name="Martin J."/>
            <person name="Mayer C."/>
            <person name="Parker M."/>
            <person name="Quesneville H."/>
            <person name="Raymond J."/>
            <person name="Uhlig C."/>
            <person name="Valentin K.U."/>
            <person name="Worden A.Z."/>
            <person name="Armbrust E.V."/>
            <person name="Bowler C."/>
            <person name="Green B."/>
            <person name="Moulton V."/>
            <person name="Van Oosterhout C."/>
            <person name="Grigoriev I."/>
        </authorList>
    </citation>
    <scope>NUCLEOTIDE SEQUENCE [LARGE SCALE GENOMIC DNA]</scope>
    <source>
        <strain evidence="2 3">CCMP1102</strain>
    </source>
</reference>
<dbReference type="Proteomes" id="UP000095751">
    <property type="component" value="Unassembled WGS sequence"/>
</dbReference>
<dbReference type="InParanoid" id="A0A1E7F0L9"/>
<dbReference type="EMBL" id="KV784366">
    <property type="protein sequence ID" value="OEU11659.1"/>
    <property type="molecule type" value="Genomic_DNA"/>
</dbReference>
<dbReference type="SUPFAM" id="SSF48403">
    <property type="entry name" value="Ankyrin repeat"/>
    <property type="match status" value="1"/>
</dbReference>
<feature type="region of interest" description="Disordered" evidence="1">
    <location>
        <begin position="392"/>
        <end position="415"/>
    </location>
</feature>
<dbReference type="KEGG" id="fcy:FRACYDRAFT_244778"/>
<protein>
    <recommendedName>
        <fullName evidence="4">Ankyrin</fullName>
    </recommendedName>
</protein>
<evidence type="ECO:0000313" key="2">
    <source>
        <dbReference type="EMBL" id="OEU11659.1"/>
    </source>
</evidence>